<dbReference type="InterPro" id="IPR036322">
    <property type="entry name" value="WD40_repeat_dom_sf"/>
</dbReference>
<dbReference type="PROSITE" id="PS50082">
    <property type="entry name" value="WD_REPEATS_2"/>
    <property type="match status" value="1"/>
</dbReference>
<dbReference type="InterPro" id="IPR015943">
    <property type="entry name" value="WD40/YVTN_repeat-like_dom_sf"/>
</dbReference>
<keyword evidence="1" id="KW-0853">WD repeat</keyword>
<name>A0A8E2F820_9PEZI</name>
<evidence type="ECO:0000313" key="2">
    <source>
        <dbReference type="EMBL" id="OCL12297.1"/>
    </source>
</evidence>
<dbReference type="EMBL" id="KV748894">
    <property type="protein sequence ID" value="OCL12297.1"/>
    <property type="molecule type" value="Genomic_DNA"/>
</dbReference>
<protein>
    <submittedName>
        <fullName evidence="2">Uncharacterized protein</fullName>
    </submittedName>
</protein>
<gene>
    <name evidence="2" type="ORF">AOQ84DRAFT_227904</name>
</gene>
<feature type="repeat" description="WD" evidence="1">
    <location>
        <begin position="12"/>
        <end position="52"/>
    </location>
</feature>
<proteinExistence type="predicted"/>
<organism evidence="2 3">
    <name type="scientific">Glonium stellatum</name>
    <dbReference type="NCBI Taxonomy" id="574774"/>
    <lineage>
        <taxon>Eukaryota</taxon>
        <taxon>Fungi</taxon>
        <taxon>Dikarya</taxon>
        <taxon>Ascomycota</taxon>
        <taxon>Pezizomycotina</taxon>
        <taxon>Dothideomycetes</taxon>
        <taxon>Pleosporomycetidae</taxon>
        <taxon>Gloniales</taxon>
        <taxon>Gloniaceae</taxon>
        <taxon>Glonium</taxon>
    </lineage>
</organism>
<dbReference type="SUPFAM" id="SSF50978">
    <property type="entry name" value="WD40 repeat-like"/>
    <property type="match status" value="1"/>
</dbReference>
<evidence type="ECO:0000313" key="3">
    <source>
        <dbReference type="Proteomes" id="UP000250140"/>
    </source>
</evidence>
<accession>A0A8E2F820</accession>
<evidence type="ECO:0000256" key="1">
    <source>
        <dbReference type="PROSITE-ProRule" id="PRU00221"/>
    </source>
</evidence>
<reference evidence="2 3" key="1">
    <citation type="journal article" date="2016" name="Nat. Commun.">
        <title>Ectomycorrhizal ecology is imprinted in the genome of the dominant symbiotic fungus Cenococcum geophilum.</title>
        <authorList>
            <consortium name="DOE Joint Genome Institute"/>
            <person name="Peter M."/>
            <person name="Kohler A."/>
            <person name="Ohm R.A."/>
            <person name="Kuo A."/>
            <person name="Krutzmann J."/>
            <person name="Morin E."/>
            <person name="Arend M."/>
            <person name="Barry K.W."/>
            <person name="Binder M."/>
            <person name="Choi C."/>
            <person name="Clum A."/>
            <person name="Copeland A."/>
            <person name="Grisel N."/>
            <person name="Haridas S."/>
            <person name="Kipfer T."/>
            <person name="LaButti K."/>
            <person name="Lindquist E."/>
            <person name="Lipzen A."/>
            <person name="Maire R."/>
            <person name="Meier B."/>
            <person name="Mihaltcheva S."/>
            <person name="Molinier V."/>
            <person name="Murat C."/>
            <person name="Poggeler S."/>
            <person name="Quandt C.A."/>
            <person name="Sperisen C."/>
            <person name="Tritt A."/>
            <person name="Tisserant E."/>
            <person name="Crous P.W."/>
            <person name="Henrissat B."/>
            <person name="Nehls U."/>
            <person name="Egli S."/>
            <person name="Spatafora J.W."/>
            <person name="Grigoriev I.V."/>
            <person name="Martin F.M."/>
        </authorList>
    </citation>
    <scope>NUCLEOTIDE SEQUENCE [LARGE SCALE GENOMIC DNA]</scope>
    <source>
        <strain evidence="2 3">CBS 207.34</strain>
    </source>
</reference>
<dbReference type="AlphaFoldDB" id="A0A8E2F820"/>
<dbReference type="Gene3D" id="2.130.10.10">
    <property type="entry name" value="YVTN repeat-like/Quinoprotein amine dehydrogenase"/>
    <property type="match status" value="1"/>
</dbReference>
<dbReference type="Pfam" id="PF00400">
    <property type="entry name" value="WD40"/>
    <property type="match status" value="1"/>
</dbReference>
<sequence length="146" mass="15990">MQDKWSPCLQTLEGHHGDVSSIALSHDSTRLASASRIIVKIWDASSGACLRTLEVGRPFYRTSFCFSGSYLHTEIGTIDISAQSGSNKYQGLALSSDGVWIAYNSEKLVWLPSEYRPSCLAVSEKMIGIGVETGRVWICEVQLDAS</sequence>
<dbReference type="InterPro" id="IPR001680">
    <property type="entry name" value="WD40_rpt"/>
</dbReference>
<keyword evidence="3" id="KW-1185">Reference proteome</keyword>
<dbReference type="OrthoDB" id="5240432at2759"/>
<dbReference type="Proteomes" id="UP000250140">
    <property type="component" value="Unassembled WGS sequence"/>
</dbReference>